<dbReference type="InterPro" id="IPR027417">
    <property type="entry name" value="P-loop_NTPase"/>
</dbReference>
<dbReference type="STRING" id="55969.SD72_11420"/>
<evidence type="ECO:0000259" key="6">
    <source>
        <dbReference type="PROSITE" id="PS50893"/>
    </source>
</evidence>
<name>A0A542Y3R4_9MICO</name>
<dbReference type="InterPro" id="IPR050763">
    <property type="entry name" value="ABC_transporter_ATP-binding"/>
</dbReference>
<evidence type="ECO:0000313" key="8">
    <source>
        <dbReference type="Proteomes" id="UP000319094"/>
    </source>
</evidence>
<evidence type="ECO:0000256" key="3">
    <source>
        <dbReference type="ARBA" id="ARBA00022741"/>
    </source>
</evidence>
<gene>
    <name evidence="7" type="ORF">FB468_0703</name>
</gene>
<dbReference type="SUPFAM" id="SSF52540">
    <property type="entry name" value="P-loop containing nucleoside triphosphate hydrolases"/>
    <property type="match status" value="1"/>
</dbReference>
<sequence>MPAPLAPSSPSTATALELVGVVRQFGAGAKLVRAVRGVNLRVERGEVVALLGPNGAGKTTLIDMVLGLSDPDEGTVRVLGRTPRAAVAEGALSAVLQTGGLLADLTVRETVEVIASFHGVRARVPEVLERASLTEIARRKVSKCSGGEQQRVKFALALLPDPDVLILDEPTAGMDVTARRRFWDAMRADANAGRTIVFATHYLEEAEQFARRTVVLNHGEVVADGETATLRASLGGRTLQATLPAAADELLAVLRADTAISSLEIDAGRVTLRAHHSDAVAARLLAGGATDLEIAAPTLETAFTALTED</sequence>
<dbReference type="GO" id="GO:0016887">
    <property type="term" value="F:ATP hydrolysis activity"/>
    <property type="evidence" value="ECO:0007669"/>
    <property type="project" value="InterPro"/>
</dbReference>
<dbReference type="SMART" id="SM00382">
    <property type="entry name" value="AAA"/>
    <property type="match status" value="1"/>
</dbReference>
<dbReference type="Proteomes" id="UP000319094">
    <property type="component" value="Unassembled WGS sequence"/>
</dbReference>
<dbReference type="Gene3D" id="3.40.50.300">
    <property type="entry name" value="P-loop containing nucleotide triphosphate hydrolases"/>
    <property type="match status" value="1"/>
</dbReference>
<evidence type="ECO:0000256" key="2">
    <source>
        <dbReference type="ARBA" id="ARBA00022448"/>
    </source>
</evidence>
<dbReference type="InterPro" id="IPR003593">
    <property type="entry name" value="AAA+_ATPase"/>
</dbReference>
<evidence type="ECO:0000256" key="4">
    <source>
        <dbReference type="ARBA" id="ARBA00022840"/>
    </source>
</evidence>
<keyword evidence="5" id="KW-0046">Antibiotic resistance</keyword>
<evidence type="ECO:0000313" key="7">
    <source>
        <dbReference type="EMBL" id="TQL42698.1"/>
    </source>
</evidence>
<dbReference type="EMBL" id="VFON01000001">
    <property type="protein sequence ID" value="TQL42698.1"/>
    <property type="molecule type" value="Genomic_DNA"/>
</dbReference>
<dbReference type="PROSITE" id="PS00211">
    <property type="entry name" value="ABC_TRANSPORTER_1"/>
    <property type="match status" value="1"/>
</dbReference>
<evidence type="ECO:0000256" key="5">
    <source>
        <dbReference type="ARBA" id="ARBA00023251"/>
    </source>
</evidence>
<comment type="caution">
    <text evidence="7">The sequence shown here is derived from an EMBL/GenBank/DDBJ whole genome shotgun (WGS) entry which is preliminary data.</text>
</comment>
<organism evidence="7 8">
    <name type="scientific">Leucobacter komagatae</name>
    <dbReference type="NCBI Taxonomy" id="55969"/>
    <lineage>
        <taxon>Bacteria</taxon>
        <taxon>Bacillati</taxon>
        <taxon>Actinomycetota</taxon>
        <taxon>Actinomycetes</taxon>
        <taxon>Micrococcales</taxon>
        <taxon>Microbacteriaceae</taxon>
        <taxon>Leucobacter</taxon>
    </lineage>
</organism>
<keyword evidence="2" id="KW-0813">Transport</keyword>
<proteinExistence type="predicted"/>
<protein>
    <submittedName>
        <fullName evidence="7">ABC-2 type transport system ATP-binding protein</fullName>
    </submittedName>
</protein>
<keyword evidence="4 7" id="KW-0067">ATP-binding</keyword>
<dbReference type="InterPro" id="IPR017871">
    <property type="entry name" value="ABC_transporter-like_CS"/>
</dbReference>
<accession>A0A542Y3R4</accession>
<dbReference type="CDD" id="cd03230">
    <property type="entry name" value="ABC_DR_subfamily_A"/>
    <property type="match status" value="1"/>
</dbReference>
<keyword evidence="8" id="KW-1185">Reference proteome</keyword>
<dbReference type="Pfam" id="PF00005">
    <property type="entry name" value="ABC_tran"/>
    <property type="match status" value="1"/>
</dbReference>
<dbReference type="PROSITE" id="PS50893">
    <property type="entry name" value="ABC_TRANSPORTER_2"/>
    <property type="match status" value="1"/>
</dbReference>
<dbReference type="PANTHER" id="PTHR42711:SF17">
    <property type="entry name" value="ABC TRANSPORTER ATP-BINDING PROTEIN"/>
    <property type="match status" value="1"/>
</dbReference>
<reference evidence="7 8" key="1">
    <citation type="submission" date="2019-06" db="EMBL/GenBank/DDBJ databases">
        <title>Sequencing the genomes of 1000 actinobacteria strains.</title>
        <authorList>
            <person name="Klenk H.-P."/>
        </authorList>
    </citation>
    <scope>NUCLEOTIDE SEQUENCE [LARGE SCALE GENOMIC DNA]</scope>
    <source>
        <strain evidence="7 8">DSM 8803</strain>
    </source>
</reference>
<dbReference type="GO" id="GO:0005886">
    <property type="term" value="C:plasma membrane"/>
    <property type="evidence" value="ECO:0007669"/>
    <property type="project" value="UniProtKB-SubCell"/>
</dbReference>
<comment type="subcellular location">
    <subcellularLocation>
        <location evidence="1">Cell membrane</location>
        <topology evidence="1">Peripheral membrane protein</topology>
    </subcellularLocation>
</comment>
<dbReference type="AlphaFoldDB" id="A0A542Y3R4"/>
<evidence type="ECO:0000256" key="1">
    <source>
        <dbReference type="ARBA" id="ARBA00004202"/>
    </source>
</evidence>
<keyword evidence="3" id="KW-0547">Nucleotide-binding</keyword>
<dbReference type="PANTHER" id="PTHR42711">
    <property type="entry name" value="ABC TRANSPORTER ATP-BINDING PROTEIN"/>
    <property type="match status" value="1"/>
</dbReference>
<dbReference type="GO" id="GO:0005524">
    <property type="term" value="F:ATP binding"/>
    <property type="evidence" value="ECO:0007669"/>
    <property type="project" value="UniProtKB-KW"/>
</dbReference>
<dbReference type="InterPro" id="IPR003439">
    <property type="entry name" value="ABC_transporter-like_ATP-bd"/>
</dbReference>
<dbReference type="GO" id="GO:0046677">
    <property type="term" value="P:response to antibiotic"/>
    <property type="evidence" value="ECO:0007669"/>
    <property type="project" value="UniProtKB-KW"/>
</dbReference>
<feature type="domain" description="ABC transporter" evidence="6">
    <location>
        <begin position="16"/>
        <end position="243"/>
    </location>
</feature>